<organism evidence="8 9">
    <name type="scientific">Saccharopolyspora erythraea</name>
    <name type="common">Streptomyces erythraeus</name>
    <dbReference type="NCBI Taxonomy" id="1836"/>
    <lineage>
        <taxon>Bacteria</taxon>
        <taxon>Bacillati</taxon>
        <taxon>Actinomycetota</taxon>
        <taxon>Actinomycetes</taxon>
        <taxon>Pseudonocardiales</taxon>
        <taxon>Pseudonocardiaceae</taxon>
        <taxon>Saccharopolyspora</taxon>
    </lineage>
</organism>
<evidence type="ECO:0000256" key="5">
    <source>
        <dbReference type="SAM" id="MobiDB-lite"/>
    </source>
</evidence>
<dbReference type="Proteomes" id="UP001500729">
    <property type="component" value="Unassembled WGS sequence"/>
</dbReference>
<feature type="region of interest" description="Disordered" evidence="5">
    <location>
        <begin position="1"/>
        <end position="22"/>
    </location>
</feature>
<dbReference type="CDD" id="cd01189">
    <property type="entry name" value="INT_ICEBs1_C_like"/>
    <property type="match status" value="1"/>
</dbReference>
<keyword evidence="3" id="KW-0233">DNA recombination</keyword>
<dbReference type="InterPro" id="IPR002104">
    <property type="entry name" value="Integrase_catalytic"/>
</dbReference>
<dbReference type="Gene3D" id="1.10.443.10">
    <property type="entry name" value="Intergrase catalytic core"/>
    <property type="match status" value="1"/>
</dbReference>
<dbReference type="RefSeq" id="WP_009944868.1">
    <property type="nucleotide sequence ID" value="NZ_BAAAGS010000022.1"/>
</dbReference>
<evidence type="ECO:0000313" key="9">
    <source>
        <dbReference type="Proteomes" id="UP001500729"/>
    </source>
</evidence>
<dbReference type="InterPro" id="IPR044068">
    <property type="entry name" value="CB"/>
</dbReference>
<protein>
    <submittedName>
        <fullName evidence="8">Site-specific integrase</fullName>
    </submittedName>
</protein>
<dbReference type="PROSITE" id="PS51898">
    <property type="entry name" value="TYR_RECOMBINASE"/>
    <property type="match status" value="1"/>
</dbReference>
<feature type="domain" description="Tyr recombinase" evidence="6">
    <location>
        <begin position="182"/>
        <end position="427"/>
    </location>
</feature>
<dbReference type="PANTHER" id="PTHR30349:SF91">
    <property type="entry name" value="INTA PROTEIN"/>
    <property type="match status" value="1"/>
</dbReference>
<name>A0ABP3N1W5_SACER</name>
<dbReference type="InterPro" id="IPR004107">
    <property type="entry name" value="Integrase_SAM-like_N"/>
</dbReference>
<dbReference type="InterPro" id="IPR050090">
    <property type="entry name" value="Tyrosine_recombinase_XerCD"/>
</dbReference>
<accession>A0ABP3N1W5</accession>
<dbReference type="SUPFAM" id="SSF56349">
    <property type="entry name" value="DNA breaking-rejoining enzymes"/>
    <property type="match status" value="1"/>
</dbReference>
<dbReference type="EMBL" id="BAAAGS010000022">
    <property type="protein sequence ID" value="GAA0533638.1"/>
    <property type="molecule type" value="Genomic_DNA"/>
</dbReference>
<gene>
    <name evidence="8" type="ORF">GCM10009533_35980</name>
</gene>
<proteinExistence type="predicted"/>
<dbReference type="InterPro" id="IPR013762">
    <property type="entry name" value="Integrase-like_cat_sf"/>
</dbReference>
<evidence type="ECO:0000259" key="6">
    <source>
        <dbReference type="PROSITE" id="PS51898"/>
    </source>
</evidence>
<keyword evidence="9" id="KW-1185">Reference proteome</keyword>
<dbReference type="InterPro" id="IPR010998">
    <property type="entry name" value="Integrase_recombinase_N"/>
</dbReference>
<evidence type="ECO:0000256" key="2">
    <source>
        <dbReference type="ARBA" id="ARBA00023125"/>
    </source>
</evidence>
<dbReference type="Pfam" id="PF14659">
    <property type="entry name" value="Phage_int_SAM_3"/>
    <property type="match status" value="1"/>
</dbReference>
<feature type="domain" description="Core-binding (CB)" evidence="7">
    <location>
        <begin position="78"/>
        <end position="161"/>
    </location>
</feature>
<reference evidence="9" key="1">
    <citation type="journal article" date="2019" name="Int. J. Syst. Evol. Microbiol.">
        <title>The Global Catalogue of Microorganisms (GCM) 10K type strain sequencing project: providing services to taxonomists for standard genome sequencing and annotation.</title>
        <authorList>
            <consortium name="The Broad Institute Genomics Platform"/>
            <consortium name="The Broad Institute Genome Sequencing Center for Infectious Disease"/>
            <person name="Wu L."/>
            <person name="Ma J."/>
        </authorList>
    </citation>
    <scope>NUCLEOTIDE SEQUENCE [LARGE SCALE GENOMIC DNA]</scope>
    <source>
        <strain evidence="9">JCM 10303</strain>
    </source>
</reference>
<evidence type="ECO:0000259" key="7">
    <source>
        <dbReference type="PROSITE" id="PS51900"/>
    </source>
</evidence>
<evidence type="ECO:0000256" key="4">
    <source>
        <dbReference type="PROSITE-ProRule" id="PRU01248"/>
    </source>
</evidence>
<keyword evidence="2 4" id="KW-0238">DNA-binding</keyword>
<dbReference type="Gene3D" id="1.10.150.130">
    <property type="match status" value="1"/>
</dbReference>
<evidence type="ECO:0000256" key="3">
    <source>
        <dbReference type="ARBA" id="ARBA00023172"/>
    </source>
</evidence>
<comment type="caution">
    <text evidence="8">The sequence shown here is derived from an EMBL/GenBank/DDBJ whole genome shotgun (WGS) entry which is preliminary data.</text>
</comment>
<sequence>MPRKRRPEGTRAPNGSSSIYYSETDGYWHGRVTMGVKDDGSPDRRHVKRKDEGECRRRVRELENERDSGKVRKPGRAWTVKKWLEYWVEHIAAPSVRETTMVGYRASVYRHLIPGVGKHRIDQLQPEHLERLYARMQKNGLKAGTAHLAHRTIRVALNEAVRRRHLLENPAKVAKAPRLDEEEIVPFTVDEARRILDAASNVRNGARFIIALTLGLRRGEALGIKWSDITIAWKHGCDKGSPCRRKQDAQRCGQRRGSGTLVIRRAIQQQVWKHGCPEEKPCDHRYGAHCPQRHGGGVVVTDVKSRAGRRTVGLPQPVIEALEDHRAHQQFERERARDEWEEDGWVFANRWGRPVHPTVDYDNWKALLRLANVRNARLHDARHTAATMLLVLKVPLPAVMEIMGWSEASMAKRYMHVPHDLVTAIADQVAGLVWPDLDA</sequence>
<dbReference type="PANTHER" id="PTHR30349">
    <property type="entry name" value="PHAGE INTEGRASE-RELATED"/>
    <property type="match status" value="1"/>
</dbReference>
<dbReference type="InterPro" id="IPR011010">
    <property type="entry name" value="DNA_brk_join_enz"/>
</dbReference>
<keyword evidence="1" id="KW-0229">DNA integration</keyword>
<evidence type="ECO:0000256" key="1">
    <source>
        <dbReference type="ARBA" id="ARBA00022908"/>
    </source>
</evidence>
<evidence type="ECO:0000313" key="8">
    <source>
        <dbReference type="EMBL" id="GAA0533638.1"/>
    </source>
</evidence>
<dbReference type="PROSITE" id="PS51900">
    <property type="entry name" value="CB"/>
    <property type="match status" value="1"/>
</dbReference>
<dbReference type="Pfam" id="PF00589">
    <property type="entry name" value="Phage_integrase"/>
    <property type="match status" value="1"/>
</dbReference>